<dbReference type="PROSITE" id="PS50112">
    <property type="entry name" value="PAS"/>
    <property type="match status" value="1"/>
</dbReference>
<dbReference type="Gene3D" id="3.30.450.20">
    <property type="entry name" value="PAS domain"/>
    <property type="match status" value="1"/>
</dbReference>
<sequence length="155" mass="16680">MPEQSSPAPELADLIGSAVLSSPADAIIATDREGIIRFWNPGAERIFGFGRAEAVDRSLDLVIPERLRAAHWRGYEQVMRTGVSRYGDGDLLSVPGLTKSGARISVEFTIVPVVDADGRVAGMAAIMRDVTAKYEELKALRRKLAGASESKPNDA</sequence>
<dbReference type="CDD" id="cd00130">
    <property type="entry name" value="PAS"/>
    <property type="match status" value="1"/>
</dbReference>
<proteinExistence type="predicted"/>
<feature type="domain" description="PAC" evidence="2">
    <location>
        <begin position="85"/>
        <end position="142"/>
    </location>
</feature>
<accession>A0ABP9RBG0</accession>
<evidence type="ECO:0000313" key="4">
    <source>
        <dbReference type="Proteomes" id="UP001428817"/>
    </source>
</evidence>
<dbReference type="PROSITE" id="PS50113">
    <property type="entry name" value="PAC"/>
    <property type="match status" value="1"/>
</dbReference>
<name>A0ABP9RBG0_9PSEU</name>
<dbReference type="InterPro" id="IPR013656">
    <property type="entry name" value="PAS_4"/>
</dbReference>
<keyword evidence="4" id="KW-1185">Reference proteome</keyword>
<dbReference type="NCBIfam" id="TIGR00229">
    <property type="entry name" value="sensory_box"/>
    <property type="match status" value="1"/>
</dbReference>
<evidence type="ECO:0000259" key="2">
    <source>
        <dbReference type="PROSITE" id="PS50113"/>
    </source>
</evidence>
<evidence type="ECO:0000259" key="1">
    <source>
        <dbReference type="PROSITE" id="PS50112"/>
    </source>
</evidence>
<dbReference type="EMBL" id="BAABJP010000062">
    <property type="protein sequence ID" value="GAA5174423.1"/>
    <property type="molecule type" value="Genomic_DNA"/>
</dbReference>
<dbReference type="RefSeq" id="WP_185062079.1">
    <property type="nucleotide sequence ID" value="NZ_BAABJP010000062.1"/>
</dbReference>
<dbReference type="Pfam" id="PF08448">
    <property type="entry name" value="PAS_4"/>
    <property type="match status" value="1"/>
</dbReference>
<protein>
    <submittedName>
        <fullName evidence="3">PAS domain S-box protein</fullName>
    </submittedName>
</protein>
<dbReference type="SUPFAM" id="SSF55785">
    <property type="entry name" value="PYP-like sensor domain (PAS domain)"/>
    <property type="match status" value="1"/>
</dbReference>
<reference evidence="4" key="1">
    <citation type="journal article" date="2019" name="Int. J. Syst. Evol. Microbiol.">
        <title>The Global Catalogue of Microorganisms (GCM) 10K type strain sequencing project: providing services to taxonomists for standard genome sequencing and annotation.</title>
        <authorList>
            <consortium name="The Broad Institute Genomics Platform"/>
            <consortium name="The Broad Institute Genome Sequencing Center for Infectious Disease"/>
            <person name="Wu L."/>
            <person name="Ma J."/>
        </authorList>
    </citation>
    <scope>NUCLEOTIDE SEQUENCE [LARGE SCALE GENOMIC DNA]</scope>
    <source>
        <strain evidence="4">JCM 18303</strain>
    </source>
</reference>
<gene>
    <name evidence="3" type="ORF">GCM10023321_78210</name>
</gene>
<dbReference type="InterPro" id="IPR000700">
    <property type="entry name" value="PAS-assoc_C"/>
</dbReference>
<dbReference type="InterPro" id="IPR035965">
    <property type="entry name" value="PAS-like_dom_sf"/>
</dbReference>
<feature type="domain" description="PAS" evidence="1">
    <location>
        <begin position="19"/>
        <end position="82"/>
    </location>
</feature>
<dbReference type="Proteomes" id="UP001428817">
    <property type="component" value="Unassembled WGS sequence"/>
</dbReference>
<dbReference type="InterPro" id="IPR000014">
    <property type="entry name" value="PAS"/>
</dbReference>
<organism evidence="3 4">
    <name type="scientific">Pseudonocardia eucalypti</name>
    <dbReference type="NCBI Taxonomy" id="648755"/>
    <lineage>
        <taxon>Bacteria</taxon>
        <taxon>Bacillati</taxon>
        <taxon>Actinomycetota</taxon>
        <taxon>Actinomycetes</taxon>
        <taxon>Pseudonocardiales</taxon>
        <taxon>Pseudonocardiaceae</taxon>
        <taxon>Pseudonocardia</taxon>
    </lineage>
</organism>
<evidence type="ECO:0000313" key="3">
    <source>
        <dbReference type="EMBL" id="GAA5174423.1"/>
    </source>
</evidence>
<comment type="caution">
    <text evidence="3">The sequence shown here is derived from an EMBL/GenBank/DDBJ whole genome shotgun (WGS) entry which is preliminary data.</text>
</comment>
<dbReference type="SMART" id="SM00091">
    <property type="entry name" value="PAS"/>
    <property type="match status" value="1"/>
</dbReference>